<dbReference type="FunFam" id="1.25.40.790:FF:000001">
    <property type="entry name" value="Ccr4-not transcription complex subunit 1 isoform"/>
    <property type="match status" value="1"/>
</dbReference>
<sequence>MNLDSHSLALSQVTNLVSNLTKKNYKQSVSELSRLVSQQGPEGDRHLLRCLFSYVDFSGDGKNATKEFHQLHVQLLTQECTALFAKPNFVCTLCHALDNPLHQQKSLKPSAQLFSQISKVLKLSRVQEVVLGLALTHSSKADTRTHALQFVKQKLPDLLRSYIDSDIRSPQEGGLADVSAEVLHLLLTHLLHSSKDQLGIAPPQREAFLKTITKDFPPDQVPVVLVPLLYSDTQDIRMDRIVNDNTNLPKGVMDISLADMMQEIGYSCCATMDECRKTLVQYGVGSLTASAVARVIGMMAKSHTGLTENMPLQAITGNSVWSEGKDKAEPGVQPLVPTTWNVDVFVEVVKDLAPHLNFREVLFELDHPGFVLKDAQGLRLVKNALLRGLQGLKEASPIDALYRVWKNTDGQLSWIQLALANPDVFCFADYPCHQVVIDILKAQPEEDNREVATWKSLDLVETLLKLAEAGKYDQVKNLFNFPIKHCPDMLLLGLLQVQPMWTTLRHELISTLMPIFLGNHPNSGIVLHYAWHGQGQSVTIRQIVMHSMAEWYMRGENDQTRLSRILDVAQDLKALSLLLNATPFAFVIDLACLASRREYLKLDKWMTDKIREHGEPFVQTCVTFLKRRAPQVIGGLAPEPKELPGGGKTGVLPPETIGTMLACLQACASSVAPELADTIMTMVANCSNLLKSRPPPGVIKSQVGISSLSPGIGPQMEAMGGMSGLGNTTPTTPGIHNFPNNPLSSAFGNIQSAAAAAGSQKPFPPLTGGTMGGSSLGGSALGSGSLGSSSLGGGLGSGGLGSSGFGGGLSANGLGAGSGSSLGGSLGSGFGSNSTGGFGSGSSLGGSFGGSSAGGFGSSSGSGLGGGFGSSLGSGLGGGLGGGLGSGGLGGGLGGSLGSGFGSGLSGGLSSGLGGTLGGGLGSGLSGGLGGGLGGLSGGTNIQSNPHELRGNSTLPSVAGDPFGRQAGSSTPGSGFGNQTQPAINQPAKSNTGAIKPGDISNIWPELSQTFAQEIDDEANGYFQQIYNQPPNPVMSVDEVLQMLKRFKDSQVKKEREVFMCMLRNLFEEYKFFPQYPERELLITACLFGGIIEQGLVTYMALGIALRYVLEALRKPHGSKMYYFGIAALDKFKTRLKDYPQYCQHLSAIPHFGEFPQHLTEYVQFGVMSRDPPQRVPTPSSTAATTASTAATVVATTLSTSNATSTAPTTTTAAVTKPATKAGTTAPSIANTTNIDTLLVATPKDEVINEPPESVQDKVAFIFNNLSQSNQPQKCEELKELITEDYLEWLSQYMVMKRASIEMNFHPLYSNFVDQLKKGNLNDLLIKETLRNIEVLLSSDKSDANFSDRTLLKNLGHWLGMLTLAKNKPILQIDLDLKSLILEAYHLGQQELLYVVPFVAKVMESCHKSRVFKPPNPWTMAIMGVLVELHQEPNLKLNLKFEVEVLCKNMGLDIADVKPSNYLRDYANLAHLKEKLSGSKKGIEEPKAVPVAQQASVPPNTSTPVPTSTGSMASLVTDTMPTPAMSTVTTPTVVPTSGAPATPQTATPVPQFSFHDLNTTSLSGVAPHIAINAQIPLFQQHPQLRSCVRPILERAVQELVHPVVDRSIKIALTTCEQIVRKDFALDPEENRMRIAAHHMVRNLTAGMAMITCREPLLTSISNNFKTACITALKGGTAQTKELIEQAATVVAQENVELTCCFIQKCAVEKAIPEMDRRLATEIELRKHARNENRRYCDPVVLTYQAERMPEQIRLKVGGVPAGQIAVYEEFARSIPGFQPTPEANQPPGFLVKPVQQSYATDEITQIYDKCVSEIEQHLHALIQSSSAQSQHVQVLHTLLEAVVLARNSREIVTALALLQKAVEGLLEGYTPQTMEPELALRYRDCHILVLKSLQDQRAYGPQWTNKQVTRVVCETRSDHKYNLDAVEQLFRAHLMNMQTFDMQLAQSMENGLNYTAVAFAMNVVRRYLIEEKQSNILNEADLFNTLHILARIANQTPNPPEGLQHLIEVVRQNHDPAFLDKAPGGPTSMMHSGISQAREFDDPPGLREKTEYLLREWVNMYHSPASGKDSTKAFSAFVNQMHQQGILKTDDLITRFFRICTELCVDLCYRALAEQALTPTLTRAKCFHTLDAFVRLIALLVKHSGDASNAVTKINLLNKVLGIVAGVLLQDHEVRNTEFQQLPYHRIFNMLLLELNAPEQILEAINYQIMTAFCNALHVLRPSKAPGFVYSWLELISHRIFIARMLAMLPQQKQGWPMYAQLLIDLFKFMAPFLRSAELPKYTALLYKGCLRVLLVLLHDFPEFLCDYHYGFCDVIPPNCIQMRNLILSAFPRNMRLPDPFTPNLKVEMLTDITQPPRIMTNFAAMIQPASFKKDLDSYLKTRSPVTFLSELRSHLQVSQEPGQRYNTALMNALVLYVGSQAIAYIHSKNSTPSMSTIPHSSHMDIFQNLVVDLDTEGRYLFLNAIANQLRYPNSHTHYFSCTLLYLFAEANTEAMQEQITRVLLERLIVNRPHPWGLLITFIDLIRNPSFKFWNHEFVHCAPEIEKLFESVARSCMQQKSQAPVMNREQVEAHE</sequence>
<evidence type="ECO:0000259" key="14">
    <source>
        <dbReference type="Pfam" id="PF04054"/>
    </source>
</evidence>
<dbReference type="InterPro" id="IPR032191">
    <property type="entry name" value="CNOT1_CAF1_bind"/>
</dbReference>
<feature type="domain" description="CCR4-NOT transcription complex subunit 1" evidence="15">
    <location>
        <begin position="1582"/>
        <end position="1729"/>
    </location>
</feature>
<dbReference type="Gene3D" id="1.25.40.800">
    <property type="match status" value="1"/>
</dbReference>
<dbReference type="Pfam" id="PF16417">
    <property type="entry name" value="CNOT1_TTP_bind"/>
    <property type="match status" value="1"/>
</dbReference>
<evidence type="ECO:0000259" key="19">
    <source>
        <dbReference type="Pfam" id="PF22940"/>
    </source>
</evidence>
<keyword evidence="8" id="KW-0804">Transcription</keyword>
<evidence type="ECO:0000256" key="9">
    <source>
        <dbReference type="ARBA" id="ARBA00023242"/>
    </source>
</evidence>
<dbReference type="InterPro" id="IPR038535">
    <property type="entry name" value="CNOT1_TTP_bind_sf"/>
</dbReference>
<feature type="compositionally biased region" description="Polar residues" evidence="13">
    <location>
        <begin position="940"/>
        <end position="956"/>
    </location>
</feature>
<dbReference type="Gene3D" id="1.25.40.790">
    <property type="match status" value="1"/>
</dbReference>
<comment type="subcellular location">
    <subcellularLocation>
        <location evidence="2">Cytoplasm</location>
    </subcellularLocation>
    <subcellularLocation>
        <location evidence="1">Nucleus</location>
    </subcellularLocation>
</comment>
<dbReference type="OrthoDB" id="1933107at2759"/>
<dbReference type="Pfam" id="PF22940">
    <property type="entry name" value="CNOT1_1st"/>
    <property type="match status" value="1"/>
</dbReference>
<dbReference type="CDD" id="cd20710">
    <property type="entry name" value="NOT1_connector"/>
    <property type="match status" value="1"/>
</dbReference>
<evidence type="ECO:0000259" key="20">
    <source>
        <dbReference type="Pfam" id="PF23590"/>
    </source>
</evidence>
<evidence type="ECO:0000259" key="15">
    <source>
        <dbReference type="Pfam" id="PF12842"/>
    </source>
</evidence>
<comment type="similarity">
    <text evidence="10">Belongs to the CNOT1 family.</text>
</comment>
<feature type="domain" description="CCR4-Not complex component Not1 C-terminal" evidence="14">
    <location>
        <begin position="2192"/>
        <end position="2553"/>
    </location>
</feature>
<dbReference type="PANTHER" id="PTHR13162:SF8">
    <property type="entry name" value="CCR4-NOT TRANSCRIPTION COMPLEX SUBUNIT 1"/>
    <property type="match status" value="1"/>
</dbReference>
<feature type="domain" description="CCR4-NOT transcription complex subunit 1 TTP binding" evidence="17">
    <location>
        <begin position="994"/>
        <end position="1173"/>
    </location>
</feature>
<dbReference type="GO" id="GO:0000288">
    <property type="term" value="P:nuclear-transcribed mRNA catabolic process, deadenylation-dependent decay"/>
    <property type="evidence" value="ECO:0007669"/>
    <property type="project" value="TreeGrafter"/>
</dbReference>
<evidence type="ECO:0000256" key="4">
    <source>
        <dbReference type="ARBA" id="ARBA00022491"/>
    </source>
</evidence>
<dbReference type="RefSeq" id="XP_022094484.1">
    <property type="nucleotide sequence ID" value="XM_022238792.1"/>
</dbReference>
<evidence type="ECO:0000256" key="12">
    <source>
        <dbReference type="ARBA" id="ARBA00071432"/>
    </source>
</evidence>
<dbReference type="GeneID" id="110981309"/>
<dbReference type="GO" id="GO:0005634">
    <property type="term" value="C:nucleus"/>
    <property type="evidence" value="ECO:0007669"/>
    <property type="project" value="UniProtKB-SubCell"/>
</dbReference>
<feature type="domain" description="CCR4-NOT transcription complex subunit 1-like NOT1 connector" evidence="20">
    <location>
        <begin position="1804"/>
        <end position="2011"/>
    </location>
</feature>
<dbReference type="FunFam" id="1.25.40.180:FF:000005">
    <property type="entry name" value="Ccr4-not transcription complex subunit 1 isoform"/>
    <property type="match status" value="1"/>
</dbReference>
<evidence type="ECO:0000256" key="2">
    <source>
        <dbReference type="ARBA" id="ARBA00004496"/>
    </source>
</evidence>
<evidence type="ECO:0000259" key="16">
    <source>
        <dbReference type="Pfam" id="PF16415"/>
    </source>
</evidence>
<dbReference type="GO" id="GO:0031047">
    <property type="term" value="P:regulatory ncRNA-mediated gene silencing"/>
    <property type="evidence" value="ECO:0007669"/>
    <property type="project" value="UniProtKB-KW"/>
</dbReference>
<dbReference type="InterPro" id="IPR024557">
    <property type="entry name" value="CNOT1_dom_4"/>
</dbReference>
<dbReference type="InterPro" id="IPR055104">
    <property type="entry name" value="CNOT1_1st"/>
</dbReference>
<evidence type="ECO:0000256" key="13">
    <source>
        <dbReference type="SAM" id="MobiDB-lite"/>
    </source>
</evidence>
<evidence type="ECO:0000256" key="3">
    <source>
        <dbReference type="ARBA" id="ARBA00022490"/>
    </source>
</evidence>
<keyword evidence="7" id="KW-0943">RNA-mediated gene silencing</keyword>
<dbReference type="CTD" id="23019"/>
<feature type="domain" description="CCR4-NOT transcription complex subunit 1 HEAT repeat" evidence="18">
    <location>
        <begin position="506"/>
        <end position="665"/>
    </location>
</feature>
<evidence type="ECO:0000256" key="8">
    <source>
        <dbReference type="ARBA" id="ARBA00023163"/>
    </source>
</evidence>
<evidence type="ECO:0000256" key="1">
    <source>
        <dbReference type="ARBA" id="ARBA00004123"/>
    </source>
</evidence>
<dbReference type="GO" id="GO:0000932">
    <property type="term" value="C:P-body"/>
    <property type="evidence" value="ECO:0007669"/>
    <property type="project" value="TreeGrafter"/>
</dbReference>
<protein>
    <recommendedName>
        <fullName evidence="12">CCR4-NOT transcription complex subunit 1</fullName>
    </recommendedName>
    <alternativeName>
        <fullName evidence="11">CCR4-associated factor 1</fullName>
    </alternativeName>
</protein>
<reference evidence="22" key="1">
    <citation type="submission" date="2025-08" db="UniProtKB">
        <authorList>
            <consortium name="RefSeq"/>
        </authorList>
    </citation>
    <scope>IDENTIFICATION</scope>
</reference>
<evidence type="ECO:0000256" key="5">
    <source>
        <dbReference type="ARBA" id="ARBA00022845"/>
    </source>
</evidence>
<evidence type="ECO:0000256" key="6">
    <source>
        <dbReference type="ARBA" id="ARBA00023015"/>
    </source>
</evidence>
<dbReference type="Pfam" id="PF16415">
    <property type="entry name" value="CNOT1_CAF1_bind"/>
    <property type="match status" value="1"/>
</dbReference>
<gene>
    <name evidence="22" type="primary">LOC110981309</name>
</gene>
<feature type="region of interest" description="Disordered" evidence="13">
    <location>
        <begin position="1488"/>
        <end position="1509"/>
    </location>
</feature>
<dbReference type="InterPro" id="IPR032193">
    <property type="entry name" value="CNOT1_TTP_bind"/>
</dbReference>
<keyword evidence="3" id="KW-0963">Cytoplasm</keyword>
<dbReference type="Pfam" id="PF04054">
    <property type="entry name" value="Not1"/>
    <property type="match status" value="1"/>
</dbReference>
<evidence type="ECO:0000256" key="11">
    <source>
        <dbReference type="ARBA" id="ARBA00032531"/>
    </source>
</evidence>
<evidence type="ECO:0000259" key="17">
    <source>
        <dbReference type="Pfam" id="PF16417"/>
    </source>
</evidence>
<dbReference type="FunFam" id="1.25.40.800:FF:000001">
    <property type="entry name" value="CCR4-NOT transcription complex subunit 1"/>
    <property type="match status" value="1"/>
</dbReference>
<evidence type="ECO:0000259" key="18">
    <source>
        <dbReference type="Pfam" id="PF16418"/>
    </source>
</evidence>
<dbReference type="Gene3D" id="1.25.40.840">
    <property type="entry name" value="CCR4-NOT transcription complex subunit 1 TTP binding domain"/>
    <property type="match status" value="1"/>
</dbReference>
<dbReference type="FunFam" id="1.25.40.840:FF:000001">
    <property type="entry name" value="Ccr4-not transcription complex subunit 1 isoform"/>
    <property type="match status" value="1"/>
</dbReference>
<dbReference type="InterPro" id="IPR032194">
    <property type="entry name" value="CNOT1_HEAT"/>
</dbReference>
<proteinExistence type="inferred from homology"/>
<dbReference type="KEGG" id="aplc:110981309"/>
<dbReference type="InterPro" id="IPR055454">
    <property type="entry name" value="CNOT1-like_NOT1_connector"/>
</dbReference>
<keyword evidence="9" id="KW-0539">Nucleus</keyword>
<dbReference type="InterPro" id="IPR040398">
    <property type="entry name" value="Not1"/>
</dbReference>
<dbReference type="InterPro" id="IPR007196">
    <property type="entry name" value="CCR4-Not_Not1_C"/>
</dbReference>
<dbReference type="Gene3D" id="1.25.40.180">
    <property type="match status" value="1"/>
</dbReference>
<feature type="region of interest" description="Disordered" evidence="13">
    <location>
        <begin position="937"/>
        <end position="996"/>
    </location>
</feature>
<feature type="compositionally biased region" description="Low complexity" evidence="13">
    <location>
        <begin position="1496"/>
        <end position="1509"/>
    </location>
</feature>
<evidence type="ECO:0000313" key="21">
    <source>
        <dbReference type="Proteomes" id="UP000694845"/>
    </source>
</evidence>
<dbReference type="GO" id="GO:0030015">
    <property type="term" value="C:CCR4-NOT core complex"/>
    <property type="evidence" value="ECO:0007669"/>
    <property type="project" value="InterPro"/>
</dbReference>
<dbReference type="Pfam" id="PF12842">
    <property type="entry name" value="DUF3819"/>
    <property type="match status" value="1"/>
</dbReference>
<dbReference type="Pfam" id="PF16418">
    <property type="entry name" value="CNOT1_HEAT"/>
    <property type="match status" value="1"/>
</dbReference>
<feature type="domain" description="CCR4-NOT transcription complex subunit 1 N-terminal" evidence="19">
    <location>
        <begin position="28"/>
        <end position="229"/>
    </location>
</feature>
<dbReference type="PANTHER" id="PTHR13162">
    <property type="entry name" value="CCR4-NOT TRANSCRIPTION COMPLEX"/>
    <property type="match status" value="1"/>
</dbReference>
<evidence type="ECO:0000256" key="7">
    <source>
        <dbReference type="ARBA" id="ARBA00023158"/>
    </source>
</evidence>
<keyword evidence="21" id="KW-1185">Reference proteome</keyword>
<accession>A0A8B7YMJ9</accession>
<feature type="domain" description="CCR4-NOT transcription complex subunit 1 CAF1-binding" evidence="16">
    <location>
        <begin position="1248"/>
        <end position="1468"/>
    </location>
</feature>
<dbReference type="OMA" id="VECHYQL"/>
<evidence type="ECO:0000313" key="22">
    <source>
        <dbReference type="RefSeq" id="XP_022094484.1"/>
    </source>
</evidence>
<keyword evidence="4" id="KW-0678">Repressor</keyword>
<feature type="compositionally biased region" description="Polar residues" evidence="13">
    <location>
        <begin position="967"/>
        <end position="993"/>
    </location>
</feature>
<dbReference type="GO" id="GO:0060090">
    <property type="term" value="F:molecular adaptor activity"/>
    <property type="evidence" value="ECO:0007669"/>
    <property type="project" value="TreeGrafter"/>
</dbReference>
<evidence type="ECO:0000256" key="10">
    <source>
        <dbReference type="ARBA" id="ARBA00025717"/>
    </source>
</evidence>
<keyword evidence="5" id="KW-0810">Translation regulation</keyword>
<organism evidence="21 22">
    <name type="scientific">Acanthaster planci</name>
    <name type="common">Crown-of-thorns starfish</name>
    <dbReference type="NCBI Taxonomy" id="133434"/>
    <lineage>
        <taxon>Eukaryota</taxon>
        <taxon>Metazoa</taxon>
        <taxon>Echinodermata</taxon>
        <taxon>Eleutherozoa</taxon>
        <taxon>Asterozoa</taxon>
        <taxon>Asteroidea</taxon>
        <taxon>Valvatacea</taxon>
        <taxon>Valvatida</taxon>
        <taxon>Acanthasteridae</taxon>
        <taxon>Acanthaster</taxon>
    </lineage>
</organism>
<dbReference type="Proteomes" id="UP000694845">
    <property type="component" value="Unplaced"/>
</dbReference>
<keyword evidence="6" id="KW-0805">Transcription regulation</keyword>
<name>A0A8B7YMJ9_ACAPL</name>
<dbReference type="GO" id="GO:0017148">
    <property type="term" value="P:negative regulation of translation"/>
    <property type="evidence" value="ECO:0007669"/>
    <property type="project" value="InterPro"/>
</dbReference>
<dbReference type="Pfam" id="PF23590">
    <property type="entry name" value="NOT1_connector"/>
    <property type="match status" value="1"/>
</dbReference>